<protein>
    <recommendedName>
        <fullName evidence="3">cysteine desulfurase</fullName>
        <ecNumber evidence="3">2.8.1.7</ecNumber>
    </recommendedName>
</protein>
<dbReference type="RefSeq" id="WP_263608062.1">
    <property type="nucleotide sequence ID" value="NZ_JAOVQM010000002.1"/>
</dbReference>
<dbReference type="Gene3D" id="3.90.1150.10">
    <property type="entry name" value="Aspartate Aminotransferase, domain 1"/>
    <property type="match status" value="1"/>
</dbReference>
<comment type="caution">
    <text evidence="12">The sequence shown here is derived from an EMBL/GenBank/DDBJ whole genome shotgun (WGS) entry which is preliminary data.</text>
</comment>
<dbReference type="InterPro" id="IPR015422">
    <property type="entry name" value="PyrdxlP-dep_Trfase_small"/>
</dbReference>
<keyword evidence="6" id="KW-0663">Pyridoxal phosphate</keyword>
<keyword evidence="5" id="KW-0479">Metal-binding</keyword>
<evidence type="ECO:0000256" key="2">
    <source>
        <dbReference type="ARBA" id="ARBA00006490"/>
    </source>
</evidence>
<keyword evidence="13" id="KW-1185">Reference proteome</keyword>
<dbReference type="PANTHER" id="PTHR11601:SF34">
    <property type="entry name" value="CYSTEINE DESULFURASE"/>
    <property type="match status" value="1"/>
</dbReference>
<evidence type="ECO:0000256" key="9">
    <source>
        <dbReference type="ARBA" id="ARBA00050776"/>
    </source>
</evidence>
<dbReference type="Proteomes" id="UP001177160">
    <property type="component" value="Unassembled WGS sequence"/>
</dbReference>
<dbReference type="InterPro" id="IPR020578">
    <property type="entry name" value="Aminotrans_V_PyrdxlP_BS"/>
</dbReference>
<dbReference type="EMBL" id="JAOVQM010000002">
    <property type="protein sequence ID" value="MCV2231909.1"/>
    <property type="molecule type" value="Genomic_DNA"/>
</dbReference>
<evidence type="ECO:0000256" key="10">
    <source>
        <dbReference type="RuleBase" id="RU004504"/>
    </source>
</evidence>
<feature type="domain" description="Aminotransferase class V" evidence="11">
    <location>
        <begin position="7"/>
        <end position="362"/>
    </location>
</feature>
<evidence type="ECO:0000256" key="1">
    <source>
        <dbReference type="ARBA" id="ARBA00001933"/>
    </source>
</evidence>
<dbReference type="PIRSF" id="PIRSF005572">
    <property type="entry name" value="NifS"/>
    <property type="match status" value="1"/>
</dbReference>
<evidence type="ECO:0000313" key="13">
    <source>
        <dbReference type="Proteomes" id="UP001177160"/>
    </source>
</evidence>
<dbReference type="EC" id="2.8.1.7" evidence="3"/>
<evidence type="ECO:0000256" key="4">
    <source>
        <dbReference type="ARBA" id="ARBA00022679"/>
    </source>
</evidence>
<dbReference type="Pfam" id="PF00266">
    <property type="entry name" value="Aminotran_5"/>
    <property type="match status" value="1"/>
</dbReference>
<dbReference type="Gene3D" id="1.10.260.50">
    <property type="match status" value="1"/>
</dbReference>
<name>A0ABT2Y584_9MOLU</name>
<dbReference type="InterPro" id="IPR015421">
    <property type="entry name" value="PyrdxlP-dep_Trfase_major"/>
</dbReference>
<gene>
    <name evidence="12" type="ORF">N7548_03605</name>
</gene>
<evidence type="ECO:0000256" key="7">
    <source>
        <dbReference type="ARBA" id="ARBA00023004"/>
    </source>
</evidence>
<proteinExistence type="inferred from homology"/>
<keyword evidence="4" id="KW-0808">Transferase</keyword>
<comment type="catalytic activity">
    <reaction evidence="9">
        <text>(sulfur carrier)-H + L-cysteine = (sulfur carrier)-SH + L-alanine</text>
        <dbReference type="Rhea" id="RHEA:43892"/>
        <dbReference type="Rhea" id="RHEA-COMP:14737"/>
        <dbReference type="Rhea" id="RHEA-COMP:14739"/>
        <dbReference type="ChEBI" id="CHEBI:29917"/>
        <dbReference type="ChEBI" id="CHEBI:35235"/>
        <dbReference type="ChEBI" id="CHEBI:57972"/>
        <dbReference type="ChEBI" id="CHEBI:64428"/>
        <dbReference type="EC" id="2.8.1.7"/>
    </reaction>
</comment>
<sequence length="379" mass="41963">MMKFYDLDHAATTQLHPDVLQAMMPYLTHAYGNPSSMHALGMQNQKDINTAKKHIASLLKCDFNELIFTASGSEATNLAIKGYAAKHKDKTEIITTPIEHAATKNTLLYLESQGYQVHYVQVDHQGFIDLNDLKSKLNEQTLMVSFIWGNNEIGTIQNIEAITNLAHQHGVCVHVDAVQMLAHVPIDLSILNVDMMSFSGHKIHGPKGIGLLYKKNNIDLEPLIHGGGHEFHYRSGTEHVAGIIGFDRALSLLFPSYDSKAKNLNELSKAFYQGLKAQIPVHLNGPDLTQHRIPGLLSLSIPNISGLKYQFKLNQQHIYVSTGSACHTHEVGISHVIEAIQAPSPEGVIRISFGTDTKMSDIPFLIEAFVEAYEALNDE</sequence>
<keyword evidence="8" id="KW-0411">Iron-sulfur</keyword>
<comment type="cofactor">
    <cofactor evidence="1 10">
        <name>pyridoxal 5'-phosphate</name>
        <dbReference type="ChEBI" id="CHEBI:597326"/>
    </cofactor>
</comment>
<dbReference type="InterPro" id="IPR015424">
    <property type="entry name" value="PyrdxlP-dep_Trfase"/>
</dbReference>
<evidence type="ECO:0000313" key="12">
    <source>
        <dbReference type="EMBL" id="MCV2231909.1"/>
    </source>
</evidence>
<dbReference type="InterPro" id="IPR016454">
    <property type="entry name" value="Cysteine_dSase"/>
</dbReference>
<dbReference type="PROSITE" id="PS00595">
    <property type="entry name" value="AA_TRANSFER_CLASS_5"/>
    <property type="match status" value="1"/>
</dbReference>
<evidence type="ECO:0000256" key="8">
    <source>
        <dbReference type="ARBA" id="ARBA00023014"/>
    </source>
</evidence>
<organism evidence="12 13">
    <name type="scientific">Paracholeplasma manati</name>
    <dbReference type="NCBI Taxonomy" id="591373"/>
    <lineage>
        <taxon>Bacteria</taxon>
        <taxon>Bacillati</taxon>
        <taxon>Mycoplasmatota</taxon>
        <taxon>Mollicutes</taxon>
        <taxon>Acholeplasmatales</taxon>
        <taxon>Acholeplasmataceae</taxon>
        <taxon>Paracholeplasma</taxon>
    </lineage>
</organism>
<keyword evidence="7" id="KW-0408">Iron</keyword>
<dbReference type="SUPFAM" id="SSF53383">
    <property type="entry name" value="PLP-dependent transferases"/>
    <property type="match status" value="1"/>
</dbReference>
<comment type="similarity">
    <text evidence="2">Belongs to the class-V pyridoxal-phosphate-dependent aminotransferase family. NifS/IscS subfamily.</text>
</comment>
<dbReference type="PANTHER" id="PTHR11601">
    <property type="entry name" value="CYSTEINE DESULFURYLASE FAMILY MEMBER"/>
    <property type="match status" value="1"/>
</dbReference>
<dbReference type="Gene3D" id="3.40.640.10">
    <property type="entry name" value="Type I PLP-dependent aspartate aminotransferase-like (Major domain)"/>
    <property type="match status" value="1"/>
</dbReference>
<evidence type="ECO:0000259" key="11">
    <source>
        <dbReference type="Pfam" id="PF00266"/>
    </source>
</evidence>
<reference evidence="12" key="1">
    <citation type="submission" date="2022-09" db="EMBL/GenBank/DDBJ databases">
        <title>Novel Mycoplasma species identified in domestic and wild animals.</title>
        <authorList>
            <person name="Volokhov D.V."/>
            <person name="Furtak V.A."/>
            <person name="Zagorodnyaya T.A."/>
        </authorList>
    </citation>
    <scope>NUCLEOTIDE SEQUENCE</scope>
    <source>
        <strain evidence="12">Oakley</strain>
    </source>
</reference>
<evidence type="ECO:0000256" key="5">
    <source>
        <dbReference type="ARBA" id="ARBA00022723"/>
    </source>
</evidence>
<evidence type="ECO:0000256" key="3">
    <source>
        <dbReference type="ARBA" id="ARBA00012239"/>
    </source>
</evidence>
<dbReference type="InterPro" id="IPR000192">
    <property type="entry name" value="Aminotrans_V_dom"/>
</dbReference>
<accession>A0ABT2Y584</accession>
<evidence type="ECO:0000256" key="6">
    <source>
        <dbReference type="ARBA" id="ARBA00022898"/>
    </source>
</evidence>